<keyword evidence="10" id="KW-1185">Reference proteome</keyword>
<dbReference type="GO" id="GO:0005886">
    <property type="term" value="C:plasma membrane"/>
    <property type="evidence" value="ECO:0007669"/>
    <property type="project" value="TreeGrafter"/>
</dbReference>
<evidence type="ECO:0000256" key="7">
    <source>
        <dbReference type="ARBA" id="ARBA00023180"/>
    </source>
</evidence>
<evidence type="ECO:0000313" key="10">
    <source>
        <dbReference type="Proteomes" id="UP000239589"/>
    </source>
</evidence>
<dbReference type="InterPro" id="IPR050174">
    <property type="entry name" value="Protocadherin/Cadherin-CA"/>
</dbReference>
<name>A0A2S6CP87_9CYAN</name>
<dbReference type="RefSeq" id="WP_207765455.1">
    <property type="nucleotide sequence ID" value="NZ_PGEM01000204.1"/>
</dbReference>
<evidence type="ECO:0000259" key="8">
    <source>
        <dbReference type="PROSITE" id="PS50268"/>
    </source>
</evidence>
<keyword evidence="6" id="KW-1133">Transmembrane helix</keyword>
<dbReference type="AlphaFoldDB" id="A0A2S6CP87"/>
<dbReference type="Gene3D" id="2.60.40.60">
    <property type="entry name" value="Cadherins"/>
    <property type="match status" value="2"/>
</dbReference>
<dbReference type="SMART" id="SM00112">
    <property type="entry name" value="CA"/>
    <property type="match status" value="2"/>
</dbReference>
<keyword evidence="3" id="KW-0732">Signal</keyword>
<dbReference type="GO" id="GO:0005509">
    <property type="term" value="F:calcium ion binding"/>
    <property type="evidence" value="ECO:0007669"/>
    <property type="project" value="InterPro"/>
</dbReference>
<evidence type="ECO:0000256" key="3">
    <source>
        <dbReference type="ARBA" id="ARBA00022729"/>
    </source>
</evidence>
<dbReference type="SUPFAM" id="SSF141072">
    <property type="entry name" value="CalX-like"/>
    <property type="match status" value="2"/>
</dbReference>
<proteinExistence type="predicted"/>
<organism evidence="9 10">
    <name type="scientific">Cuspidothrix issatschenkoi CHARLIE-1</name>
    <dbReference type="NCBI Taxonomy" id="2052836"/>
    <lineage>
        <taxon>Bacteria</taxon>
        <taxon>Bacillati</taxon>
        <taxon>Cyanobacteriota</taxon>
        <taxon>Cyanophyceae</taxon>
        <taxon>Nostocales</taxon>
        <taxon>Aphanizomenonaceae</taxon>
        <taxon>Cuspidothrix</taxon>
    </lineage>
</organism>
<dbReference type="InterPro" id="IPR032812">
    <property type="entry name" value="SbsA_Ig"/>
</dbReference>
<evidence type="ECO:0000256" key="1">
    <source>
        <dbReference type="ARBA" id="ARBA00004167"/>
    </source>
</evidence>
<dbReference type="PANTHER" id="PTHR24028">
    <property type="entry name" value="CADHERIN-87A"/>
    <property type="match status" value="1"/>
</dbReference>
<protein>
    <recommendedName>
        <fullName evidence="8">Cadherin domain-containing protein</fullName>
    </recommendedName>
</protein>
<keyword evidence="2" id="KW-0812">Transmembrane</keyword>
<evidence type="ECO:0000256" key="4">
    <source>
        <dbReference type="ARBA" id="ARBA00022737"/>
    </source>
</evidence>
<dbReference type="CDD" id="cd11304">
    <property type="entry name" value="Cadherin_repeat"/>
    <property type="match status" value="2"/>
</dbReference>
<dbReference type="Pfam" id="PF00028">
    <property type="entry name" value="Cadherin"/>
    <property type="match status" value="1"/>
</dbReference>
<dbReference type="InterPro" id="IPR014755">
    <property type="entry name" value="Cu-Rt/internalin_Ig-like"/>
</dbReference>
<dbReference type="InterPro" id="IPR015919">
    <property type="entry name" value="Cadherin-like_sf"/>
</dbReference>
<dbReference type="GO" id="GO:0007154">
    <property type="term" value="P:cell communication"/>
    <property type="evidence" value="ECO:0007669"/>
    <property type="project" value="InterPro"/>
</dbReference>
<dbReference type="InterPro" id="IPR002126">
    <property type="entry name" value="Cadherin-like_dom"/>
</dbReference>
<dbReference type="Proteomes" id="UP000239589">
    <property type="component" value="Unassembled WGS sequence"/>
</dbReference>
<comment type="subcellular location">
    <subcellularLocation>
        <location evidence="1">Membrane</location>
        <topology evidence="1">Single-pass membrane protein</topology>
    </subcellularLocation>
</comment>
<keyword evidence="7" id="KW-0325">Glycoprotein</keyword>
<reference evidence="9 10" key="1">
    <citation type="submission" date="2018-02" db="EMBL/GenBank/DDBJ databases">
        <title>Discovery of a pederin family compound in a non-symbiotic bloom-forming cyanobacterium.</title>
        <authorList>
            <person name="Kust A."/>
            <person name="Mares J."/>
            <person name="Jokela J."/>
            <person name="Urajova P."/>
            <person name="Hajek J."/>
            <person name="Saurav K."/>
            <person name="Voracova K."/>
            <person name="Fewer D.P."/>
            <person name="Haapaniemi E."/>
            <person name="Permi P."/>
            <person name="Rehakova K."/>
            <person name="Sivonen K."/>
            <person name="Hrouzek P."/>
        </authorList>
    </citation>
    <scope>NUCLEOTIDE SEQUENCE [LARGE SCALE GENOMIC DNA]</scope>
    <source>
        <strain evidence="9 10">CHARLIE-1</strain>
    </source>
</reference>
<dbReference type="Pfam" id="PF03160">
    <property type="entry name" value="Calx-beta"/>
    <property type="match status" value="2"/>
</dbReference>
<keyword evidence="5" id="KW-0106">Calcium</keyword>
<evidence type="ECO:0000313" key="9">
    <source>
        <dbReference type="EMBL" id="PPJ61575.1"/>
    </source>
</evidence>
<feature type="non-terminal residue" evidence="9">
    <location>
        <position position="572"/>
    </location>
</feature>
<dbReference type="PANTHER" id="PTHR24028:SF316">
    <property type="entry name" value="NEURAL-CADHERIN-LIKE"/>
    <property type="match status" value="1"/>
</dbReference>
<dbReference type="GO" id="GO:0007156">
    <property type="term" value="P:homophilic cell adhesion via plasma membrane adhesion molecules"/>
    <property type="evidence" value="ECO:0007669"/>
    <property type="project" value="InterPro"/>
</dbReference>
<dbReference type="InterPro" id="IPR038081">
    <property type="entry name" value="CalX-like_sf"/>
</dbReference>
<dbReference type="Gene3D" id="2.60.40.1220">
    <property type="match status" value="1"/>
</dbReference>
<evidence type="ECO:0000256" key="2">
    <source>
        <dbReference type="ARBA" id="ARBA00022692"/>
    </source>
</evidence>
<feature type="domain" description="Cadherin" evidence="8">
    <location>
        <begin position="267"/>
        <end position="361"/>
    </location>
</feature>
<dbReference type="Pfam" id="PF13205">
    <property type="entry name" value="Big_5"/>
    <property type="match status" value="1"/>
</dbReference>
<feature type="domain" description="Cadherin" evidence="8">
    <location>
        <begin position="361"/>
        <end position="460"/>
    </location>
</feature>
<evidence type="ECO:0000256" key="6">
    <source>
        <dbReference type="ARBA" id="ARBA00022989"/>
    </source>
</evidence>
<keyword evidence="4" id="KW-0677">Repeat</keyword>
<dbReference type="EMBL" id="PGEM01000204">
    <property type="protein sequence ID" value="PPJ61575.1"/>
    <property type="molecule type" value="Genomic_DNA"/>
</dbReference>
<feature type="non-terminal residue" evidence="9">
    <location>
        <position position="1"/>
    </location>
</feature>
<dbReference type="InterPro" id="IPR003644">
    <property type="entry name" value="Calx_beta"/>
</dbReference>
<dbReference type="PRINTS" id="PR00205">
    <property type="entry name" value="CADHERIN"/>
</dbReference>
<dbReference type="SUPFAM" id="SSF49313">
    <property type="entry name" value="Cadherin-like"/>
    <property type="match status" value="2"/>
</dbReference>
<accession>A0A2S6CP87</accession>
<sequence>LAAGSGYTVGTTSGVTGTITNDDVLPSITLAVSPSSVTEDGTTNLVYTFTRTGSTANALTVNYGITGTADSSDYTGATPGAGKTITFAAGSSTRTLTIDPTADTTVENNETVILTLAAGSGYTVGTTSGVTGTITNDDIQDTKPPLATSLTPDDNATGVAGNANLVVNFDEAIQKGTGNIFIKKVSDNFIVETIAVTNSNVTISGNKLTINPTNDLASGTPYYVQIANTAIRDLAGNNYAGFPNSTTTWRFTTNKAPMDLNLRNNVVKENVNQSTLVDSFGTVDPDTGNTFTYSLVTGTGSNDNNLFTIISNQLKTKDPVDLDFEKKKSHSIRVRTTDQGGLFYEKQFTINVTDVNEAPTDINLKKTSVLENQKIGTAVGDFGTVDQDTGNTFTYSLVPVQNSNNHNLFSISGNQLKTNAEFDFEAKNSYNIRVKTTDQGGLSYEKQFLITVADVLEPSITLAVSPTPSNVQEDGATNLVYTFTRTNVGIANALTVNYGITGTADSSDYTGATPGTGKTITFAAGSSTATLTIDPKADTTVENNETVILTLAAGSGYTVGTTTAVTSKPKSF</sequence>
<comment type="caution">
    <text evidence="9">The sequence shown here is derived from an EMBL/GenBank/DDBJ whole genome shotgun (WGS) entry which is preliminary data.</text>
</comment>
<dbReference type="PROSITE" id="PS50268">
    <property type="entry name" value="CADHERIN_2"/>
    <property type="match status" value="2"/>
</dbReference>
<gene>
    <name evidence="9" type="ORF">CUN59_20185</name>
</gene>
<keyword evidence="6" id="KW-0472">Membrane</keyword>
<evidence type="ECO:0000256" key="5">
    <source>
        <dbReference type="ARBA" id="ARBA00022837"/>
    </source>
</evidence>
<dbReference type="Gene3D" id="2.60.40.2030">
    <property type="match status" value="2"/>
</dbReference>